<feature type="domain" description="CHAD" evidence="1">
    <location>
        <begin position="8"/>
        <end position="287"/>
    </location>
</feature>
<dbReference type="EMBL" id="BSNG01000001">
    <property type="protein sequence ID" value="GLQ09099.1"/>
    <property type="molecule type" value="Genomic_DNA"/>
</dbReference>
<accession>A0ABQ5UD33</accession>
<dbReference type="InterPro" id="IPR038186">
    <property type="entry name" value="CHAD_dom_sf"/>
</dbReference>
<dbReference type="Pfam" id="PF05235">
    <property type="entry name" value="CHAD"/>
    <property type="match status" value="1"/>
</dbReference>
<dbReference type="SMART" id="SM00880">
    <property type="entry name" value="CHAD"/>
    <property type="match status" value="1"/>
</dbReference>
<proteinExistence type="predicted"/>
<protein>
    <recommendedName>
        <fullName evidence="1">CHAD domain-containing protein</fullName>
    </recommendedName>
</protein>
<evidence type="ECO:0000313" key="2">
    <source>
        <dbReference type="EMBL" id="GLQ09099.1"/>
    </source>
</evidence>
<sequence length="302" mass="33680">MGFAFTRQRNIGKQVRAIAGEQIDKALAECEATGKSLDETVHGLRRRCKKMRGLLRLIEPHFKDFVLENRAFRDAADGLAGARDSAVMVETFQALLAKDIQRGTKARLDAEQAGRVLRRLQERLGEAAGSGDGRDLLMAFAGLMRAAGKRVEDWSIRGSGFSRIGDGLETTYRQMREGMQAAMEDVTAAALHDWRKDTKYHWHHVSLFEGCAPELLAGRKTLLDDLGELLGDHHNLAVLDETLSGERGLAGSDIMAVQKLIVERQAELAERAFALGRQLTAEKPATLRRRFEDYWVLLPVEK</sequence>
<dbReference type="Proteomes" id="UP001161406">
    <property type="component" value="Unassembled WGS sequence"/>
</dbReference>
<dbReference type="RefSeq" id="WP_284388579.1">
    <property type="nucleotide sequence ID" value="NZ_BSNG01000001.1"/>
</dbReference>
<evidence type="ECO:0000259" key="1">
    <source>
        <dbReference type="PROSITE" id="PS51708"/>
    </source>
</evidence>
<reference evidence="2" key="1">
    <citation type="journal article" date="2014" name="Int. J. Syst. Evol. Microbiol.">
        <title>Complete genome of a new Firmicutes species belonging to the dominant human colonic microbiota ('Ruminococcus bicirculans') reveals two chromosomes and a selective capacity to utilize plant glucans.</title>
        <authorList>
            <consortium name="NISC Comparative Sequencing Program"/>
            <person name="Wegmann U."/>
            <person name="Louis P."/>
            <person name="Goesmann A."/>
            <person name="Henrissat B."/>
            <person name="Duncan S.H."/>
            <person name="Flint H.J."/>
        </authorList>
    </citation>
    <scope>NUCLEOTIDE SEQUENCE</scope>
    <source>
        <strain evidence="2">NBRC 103855</strain>
    </source>
</reference>
<comment type="caution">
    <text evidence="2">The sequence shown here is derived from an EMBL/GenBank/DDBJ whole genome shotgun (WGS) entry which is preliminary data.</text>
</comment>
<name>A0ABQ5UD33_9HYPH</name>
<organism evidence="2 3">
    <name type="scientific">Devosia yakushimensis</name>
    <dbReference type="NCBI Taxonomy" id="470028"/>
    <lineage>
        <taxon>Bacteria</taxon>
        <taxon>Pseudomonadati</taxon>
        <taxon>Pseudomonadota</taxon>
        <taxon>Alphaproteobacteria</taxon>
        <taxon>Hyphomicrobiales</taxon>
        <taxon>Devosiaceae</taxon>
        <taxon>Devosia</taxon>
    </lineage>
</organism>
<dbReference type="PANTHER" id="PTHR39339">
    <property type="entry name" value="SLR1444 PROTEIN"/>
    <property type="match status" value="1"/>
</dbReference>
<dbReference type="Gene3D" id="1.40.20.10">
    <property type="entry name" value="CHAD domain"/>
    <property type="match status" value="1"/>
</dbReference>
<keyword evidence="3" id="KW-1185">Reference proteome</keyword>
<dbReference type="InterPro" id="IPR007899">
    <property type="entry name" value="CHAD_dom"/>
</dbReference>
<evidence type="ECO:0000313" key="3">
    <source>
        <dbReference type="Proteomes" id="UP001161406"/>
    </source>
</evidence>
<reference evidence="2" key="2">
    <citation type="submission" date="2023-01" db="EMBL/GenBank/DDBJ databases">
        <title>Draft genome sequence of Devosia yakushimensis strain NBRC 103855.</title>
        <authorList>
            <person name="Sun Q."/>
            <person name="Mori K."/>
        </authorList>
    </citation>
    <scope>NUCLEOTIDE SEQUENCE</scope>
    <source>
        <strain evidence="2">NBRC 103855</strain>
    </source>
</reference>
<dbReference type="PANTHER" id="PTHR39339:SF1">
    <property type="entry name" value="CHAD DOMAIN-CONTAINING PROTEIN"/>
    <property type="match status" value="1"/>
</dbReference>
<gene>
    <name evidence="2" type="ORF">GCM10007913_10310</name>
</gene>
<dbReference type="PROSITE" id="PS51708">
    <property type="entry name" value="CHAD"/>
    <property type="match status" value="1"/>
</dbReference>